<dbReference type="SUPFAM" id="SSF48452">
    <property type="entry name" value="TPR-like"/>
    <property type="match status" value="1"/>
</dbReference>
<proteinExistence type="predicted"/>
<keyword evidence="4 9" id="KW-0802">TPR repeat</keyword>
<protein>
    <recommendedName>
        <fullName evidence="7">Outer dynein arm-docking complex subunit 4</fullName>
    </recommendedName>
    <alternativeName>
        <fullName evidence="8">Tetratricopeptide repeat protein 25</fullName>
    </alternativeName>
</protein>
<keyword evidence="5" id="KW-0206">Cytoskeleton</keyword>
<dbReference type="InterPro" id="IPR040111">
    <property type="entry name" value="ODAD4"/>
</dbReference>
<accession>A0A4Y2FV66</accession>
<dbReference type="InterPro" id="IPR019734">
    <property type="entry name" value="TPR_rpt"/>
</dbReference>
<dbReference type="OrthoDB" id="245563at2759"/>
<dbReference type="AlphaFoldDB" id="A0A4Y2FV66"/>
<dbReference type="Gene3D" id="1.25.40.10">
    <property type="entry name" value="Tetratricopeptide repeat domain"/>
    <property type="match status" value="2"/>
</dbReference>
<sequence>MIRNETEMDLDTFLESLMNPEHVPKFPFSFFYSEGSKYFRMRLYKKALERLNEALKDEPSNVKALLTRAKVHICLCQYEKAKEDATEALKIWPEYSEAFDLKGRSEYLMGDFEGAYLTYLAGRKVRPDIEKLRLGQQLCEESMKNSMKASSGMKIDKDDIYLMSKAKNDGIRFAHCSWNRMPTYERFLKDKMILKELLSDEDVTQVHGLCKESLDYIHQSERFWAMQKPLHSRKKLPAPGKRVIKKGTILQLMTSMKNRCQEYLRNEYVDLCIADGENLVRMMESRAGIPTEQSIKLKAEIYHLLGFAYETKQDDARCLDYLKKELEISQKSEFIHPQIRAFHHLGIYYLRKRDYQNACCCFLGVAEALKPDQLKKYLDERERYVIEDETKDERDKDLADIEAAEIWARDFNRNLTTLMPPSAANDLLLEMLQEDMGLLHLGQNVAGNDGSEWDNSGTYLTADEGSDSIMSVLSSEGQRKFSEL</sequence>
<reference evidence="10 11" key="1">
    <citation type="journal article" date="2019" name="Sci. Rep.">
        <title>Orb-weaving spider Araneus ventricosus genome elucidates the spidroin gene catalogue.</title>
        <authorList>
            <person name="Kono N."/>
            <person name="Nakamura H."/>
            <person name="Ohtoshi R."/>
            <person name="Moran D.A.P."/>
            <person name="Shinohara A."/>
            <person name="Yoshida Y."/>
            <person name="Fujiwara M."/>
            <person name="Mori M."/>
            <person name="Tomita M."/>
            <person name="Arakawa K."/>
        </authorList>
    </citation>
    <scope>NUCLEOTIDE SEQUENCE [LARGE SCALE GENOMIC DNA]</scope>
</reference>
<dbReference type="Proteomes" id="UP000499080">
    <property type="component" value="Unassembled WGS sequence"/>
</dbReference>
<evidence type="ECO:0000256" key="2">
    <source>
        <dbReference type="ARBA" id="ARBA00022490"/>
    </source>
</evidence>
<keyword evidence="6" id="KW-0966">Cell projection</keyword>
<dbReference type="PANTHER" id="PTHR23040">
    <property type="match status" value="1"/>
</dbReference>
<gene>
    <name evidence="10" type="primary">ttc25_1</name>
    <name evidence="10" type="ORF">AVEN_202973_1</name>
</gene>
<dbReference type="PANTHER" id="PTHR23040:SF1">
    <property type="entry name" value="OUTER DYNEIN ARM-DOCKING COMPLEX SUBUNIT 4"/>
    <property type="match status" value="1"/>
</dbReference>
<evidence type="ECO:0000256" key="6">
    <source>
        <dbReference type="ARBA" id="ARBA00023273"/>
    </source>
</evidence>
<dbReference type="PROSITE" id="PS50005">
    <property type="entry name" value="TPR"/>
    <property type="match status" value="1"/>
</dbReference>
<comment type="caution">
    <text evidence="10">The sequence shown here is derived from an EMBL/GenBank/DDBJ whole genome shotgun (WGS) entry which is preliminary data.</text>
</comment>
<evidence type="ECO:0000256" key="7">
    <source>
        <dbReference type="ARBA" id="ARBA00034139"/>
    </source>
</evidence>
<dbReference type="SMART" id="SM00028">
    <property type="entry name" value="TPR"/>
    <property type="match status" value="4"/>
</dbReference>
<evidence type="ECO:0000256" key="5">
    <source>
        <dbReference type="ARBA" id="ARBA00023212"/>
    </source>
</evidence>
<organism evidence="10 11">
    <name type="scientific">Araneus ventricosus</name>
    <name type="common">Orbweaver spider</name>
    <name type="synonym">Epeira ventricosa</name>
    <dbReference type="NCBI Taxonomy" id="182803"/>
    <lineage>
        <taxon>Eukaryota</taxon>
        <taxon>Metazoa</taxon>
        <taxon>Ecdysozoa</taxon>
        <taxon>Arthropoda</taxon>
        <taxon>Chelicerata</taxon>
        <taxon>Arachnida</taxon>
        <taxon>Araneae</taxon>
        <taxon>Araneomorphae</taxon>
        <taxon>Entelegynae</taxon>
        <taxon>Araneoidea</taxon>
        <taxon>Araneidae</taxon>
        <taxon>Araneus</taxon>
    </lineage>
</organism>
<name>A0A4Y2FV66_ARAVE</name>
<evidence type="ECO:0000256" key="1">
    <source>
        <dbReference type="ARBA" id="ARBA00004430"/>
    </source>
</evidence>
<dbReference type="GO" id="GO:0005930">
    <property type="term" value="C:axoneme"/>
    <property type="evidence" value="ECO:0007669"/>
    <property type="project" value="UniProtKB-SubCell"/>
</dbReference>
<comment type="subcellular location">
    <subcellularLocation>
        <location evidence="1">Cytoplasm</location>
        <location evidence="1">Cytoskeleton</location>
        <location evidence="1">Cilium axoneme</location>
    </subcellularLocation>
</comment>
<keyword evidence="11" id="KW-1185">Reference proteome</keyword>
<evidence type="ECO:0000256" key="3">
    <source>
        <dbReference type="ARBA" id="ARBA00022737"/>
    </source>
</evidence>
<dbReference type="InterPro" id="IPR011990">
    <property type="entry name" value="TPR-like_helical_dom_sf"/>
</dbReference>
<keyword evidence="3" id="KW-0677">Repeat</keyword>
<evidence type="ECO:0000256" key="8">
    <source>
        <dbReference type="ARBA" id="ARBA00034143"/>
    </source>
</evidence>
<evidence type="ECO:0000313" key="10">
    <source>
        <dbReference type="EMBL" id="GBM44436.1"/>
    </source>
</evidence>
<evidence type="ECO:0000256" key="9">
    <source>
        <dbReference type="PROSITE-ProRule" id="PRU00339"/>
    </source>
</evidence>
<evidence type="ECO:0000256" key="4">
    <source>
        <dbReference type="ARBA" id="ARBA00022803"/>
    </source>
</evidence>
<evidence type="ECO:0000313" key="11">
    <source>
        <dbReference type="Proteomes" id="UP000499080"/>
    </source>
</evidence>
<feature type="repeat" description="TPR" evidence="9">
    <location>
        <begin position="28"/>
        <end position="61"/>
    </location>
</feature>
<dbReference type="EMBL" id="BGPR01001065">
    <property type="protein sequence ID" value="GBM44436.1"/>
    <property type="molecule type" value="Genomic_DNA"/>
</dbReference>
<keyword evidence="2" id="KW-0963">Cytoplasm</keyword>